<dbReference type="InterPro" id="IPR013824">
    <property type="entry name" value="Topo_IA_cen_sub1"/>
</dbReference>
<dbReference type="Gene3D" id="1.10.460.10">
    <property type="entry name" value="Topoisomerase I, domain 2"/>
    <property type="match status" value="1"/>
</dbReference>
<dbReference type="NCBIfam" id="TIGR01051">
    <property type="entry name" value="topA_bact"/>
    <property type="match status" value="1"/>
</dbReference>
<feature type="domain" description="Toprim" evidence="11">
    <location>
        <begin position="2"/>
        <end position="117"/>
    </location>
</feature>
<evidence type="ECO:0000256" key="9">
    <source>
        <dbReference type="ARBA" id="ARBA00023235"/>
    </source>
</evidence>
<evidence type="ECO:0000256" key="8">
    <source>
        <dbReference type="ARBA" id="ARBA00023125"/>
    </source>
</evidence>
<dbReference type="InterPro" id="IPR013497">
    <property type="entry name" value="Topo_IA_cen"/>
</dbReference>
<evidence type="ECO:0000259" key="11">
    <source>
        <dbReference type="PROSITE" id="PS50880"/>
    </source>
</evidence>
<dbReference type="Pfam" id="PF01396">
    <property type="entry name" value="Zn_ribbon_Top1"/>
    <property type="match status" value="1"/>
</dbReference>
<dbReference type="EMBL" id="LVLH01000035">
    <property type="protein sequence ID" value="OAB48866.1"/>
    <property type="molecule type" value="Genomic_DNA"/>
</dbReference>
<organism evidence="13 14">
    <name type="scientific">Mycoplasmopsis gallinarum</name>
    <dbReference type="NCBI Taxonomy" id="29557"/>
    <lineage>
        <taxon>Bacteria</taxon>
        <taxon>Bacillati</taxon>
        <taxon>Mycoplasmatota</taxon>
        <taxon>Mycoplasmoidales</taxon>
        <taxon>Metamycoplasmataceae</taxon>
        <taxon>Mycoplasmopsis</taxon>
    </lineage>
</organism>
<dbReference type="Pfam" id="PF01751">
    <property type="entry name" value="Toprim"/>
    <property type="match status" value="1"/>
</dbReference>
<evidence type="ECO:0000259" key="12">
    <source>
        <dbReference type="PROSITE" id="PS52039"/>
    </source>
</evidence>
<gene>
    <name evidence="10 13" type="primary">topA</name>
    <name evidence="13" type="ORF">MGALLINA_04370</name>
</gene>
<dbReference type="CDD" id="cd00186">
    <property type="entry name" value="TOP1Ac"/>
    <property type="match status" value="1"/>
</dbReference>
<keyword evidence="6" id="KW-0460">Magnesium</keyword>
<dbReference type="InterPro" id="IPR003601">
    <property type="entry name" value="Topo_IA_2"/>
</dbReference>
<dbReference type="PROSITE" id="PS00396">
    <property type="entry name" value="TOPO_IA_1"/>
    <property type="match status" value="1"/>
</dbReference>
<proteinExistence type="inferred from homology"/>
<dbReference type="PATRIC" id="fig|29557.3.peg.429"/>
<dbReference type="InterPro" id="IPR013498">
    <property type="entry name" value="Topo_IA_Znf"/>
</dbReference>
<evidence type="ECO:0000256" key="6">
    <source>
        <dbReference type="ARBA" id="ARBA00022842"/>
    </source>
</evidence>
<feature type="site" description="Interaction with DNA" evidence="10">
    <location>
        <position position="485"/>
    </location>
</feature>
<dbReference type="GO" id="GO:0003917">
    <property type="term" value="F:DNA topoisomerase type I (single strand cut, ATP-independent) activity"/>
    <property type="evidence" value="ECO:0007669"/>
    <property type="project" value="UniProtKB-UniRule"/>
</dbReference>
<dbReference type="InterPro" id="IPR003602">
    <property type="entry name" value="Topo_IA_DNA-bd_dom"/>
</dbReference>
<feature type="domain" description="Topo IA-type catalytic" evidence="12">
    <location>
        <begin position="133"/>
        <end position="553"/>
    </location>
</feature>
<keyword evidence="14" id="KW-1185">Reference proteome</keyword>
<feature type="site" description="Interaction with DNA" evidence="10">
    <location>
        <position position="143"/>
    </location>
</feature>
<dbReference type="PROSITE" id="PS50880">
    <property type="entry name" value="TOPRIM"/>
    <property type="match status" value="1"/>
</dbReference>
<dbReference type="SUPFAM" id="SSF57783">
    <property type="entry name" value="Zinc beta-ribbon"/>
    <property type="match status" value="1"/>
</dbReference>
<dbReference type="InterPro" id="IPR013826">
    <property type="entry name" value="Topo_IA_cen_sub3"/>
</dbReference>
<evidence type="ECO:0000256" key="1">
    <source>
        <dbReference type="ARBA" id="ARBA00000213"/>
    </source>
</evidence>
<comment type="catalytic activity">
    <reaction evidence="1 10">
        <text>ATP-independent breakage of single-stranded DNA, followed by passage and rejoining.</text>
        <dbReference type="EC" id="5.6.2.1"/>
    </reaction>
</comment>
<evidence type="ECO:0000313" key="13">
    <source>
        <dbReference type="EMBL" id="OAB48866.1"/>
    </source>
</evidence>
<keyword evidence="8 10" id="KW-0238">DNA-binding</keyword>
<feature type="site" description="Interaction with DNA" evidence="10">
    <location>
        <position position="303"/>
    </location>
</feature>
<keyword evidence="4" id="KW-0863">Zinc-finger</keyword>
<evidence type="ECO:0000256" key="4">
    <source>
        <dbReference type="ARBA" id="ARBA00022771"/>
    </source>
</evidence>
<comment type="function">
    <text evidence="10">Releases the supercoiling and torsional tension of DNA, which is introduced during the DNA replication and transcription, by transiently cleaving and rejoining one strand of the DNA duplex. Introduces a single-strand break via transesterification at a target site in duplex DNA. The scissile phosphodiester is attacked by the catalytic tyrosine of the enzyme, resulting in the formation of a DNA-(5'-phosphotyrosyl)-enzyme intermediate and the expulsion of a 3'-OH DNA strand. The free DNA strand then undergoes passage around the unbroken strand, thus removing DNA supercoils. Finally, in the religation step, the DNA 3'-OH attacks the covalent intermediate to expel the active-site tyrosine and restore the DNA phosphodiester backbone.</text>
</comment>
<feature type="site" description="Interaction with DNA" evidence="10">
    <location>
        <position position="147"/>
    </location>
</feature>
<comment type="similarity">
    <text evidence="2 10">Belongs to the type IA topoisomerase family.</text>
</comment>
<dbReference type="InterPro" id="IPR028612">
    <property type="entry name" value="Topoisom_1_IA"/>
</dbReference>
<sequence>MNKLVIVESPNKINAIQKYLGDEYEVMASVGHIFKLSTRSNSTKDIKFGIHLDTWEPIYILDPSKKNVVSQLKKAVKNASEVLIATDPDREGEAIGENLITELKIEDKYYRIKYNEITKDAILRAIDNKGKIDNHLVSAQKARRMLDRLIGFDLSNLMRKKIKNSATTLSAGRVQSIALKLIVDREKEIEAFIPVQYSKLHALVNKDNKSIELYLNIESNNANEKTWINSEQIESIKKELQIQPQKELIVTDIKSSQRKMASITPLKQAMLYRKSPYTSLATQMAAQKLYEGYGDGGLISYPRTDSTRLSQTFIDNARKYIENTYGKEYILENIKGFSGDQDAHEAIRPTDMSLTPELAKSKFNLNDYDFNVYKLIYNHTLQALMNPPIRKSNAYTLNKNDLVFKYSASKIVFDGYYKVVAPDEEKFDPEFKLGEKVLVNDYIFTEHQTEPPARYSEGALIEKLDEIKVGRPSTFASTVKILLDRQYAENINKSLHPTEIGKLVLEKLLEAFPTIIDEGYTAKVEEELDLIAENKLSLQPVMEDFYERFTQVYDNAENTLEITKIEPKLLDENCPEDGGQLLIRSGKFGQFIGCSNFPNCRYTRDYGEKKKFNFRKFGTNSNK</sequence>
<dbReference type="SMART" id="SM00437">
    <property type="entry name" value="TOP1Ac"/>
    <property type="match status" value="1"/>
</dbReference>
<keyword evidence="7 10" id="KW-0799">Topoisomerase</keyword>
<dbReference type="PROSITE" id="PS52039">
    <property type="entry name" value="TOPO_IA_2"/>
    <property type="match status" value="1"/>
</dbReference>
<dbReference type="PANTHER" id="PTHR42785">
    <property type="entry name" value="DNA TOPOISOMERASE, TYPE IA, CORE"/>
    <property type="match status" value="1"/>
</dbReference>
<keyword evidence="9 10" id="KW-0413">Isomerase</keyword>
<dbReference type="SMART" id="SM00493">
    <property type="entry name" value="TOPRIM"/>
    <property type="match status" value="1"/>
</dbReference>
<feature type="site" description="Interaction with DNA" evidence="10">
    <location>
        <position position="144"/>
    </location>
</feature>
<dbReference type="GO" id="GO:0006265">
    <property type="term" value="P:DNA topological change"/>
    <property type="evidence" value="ECO:0007669"/>
    <property type="project" value="UniProtKB-UniRule"/>
</dbReference>
<dbReference type="Pfam" id="PF01131">
    <property type="entry name" value="Topoisom_bac"/>
    <property type="match status" value="1"/>
</dbReference>
<dbReference type="AlphaFoldDB" id="A0A168RDD3"/>
<dbReference type="Proteomes" id="UP000076983">
    <property type="component" value="Unassembled WGS sequence"/>
</dbReference>
<dbReference type="InterPro" id="IPR005733">
    <property type="entry name" value="TopoI_bac-type"/>
</dbReference>
<reference evidence="13 14" key="1">
    <citation type="submission" date="2016-03" db="EMBL/GenBank/DDBJ databases">
        <title>Genome sequence of Mycoplasma gallinarum strain Mgn_IPT.</title>
        <authorList>
            <person name="Yacoub E."/>
            <person name="Sirand-Pugnet P."/>
            <person name="Barre A."/>
            <person name="Maurier F."/>
            <person name="Blanchard A."/>
            <person name="Ben Abdelmoumen B.M."/>
        </authorList>
    </citation>
    <scope>NUCLEOTIDE SEQUENCE [LARGE SCALE GENOMIC DNA]</scope>
    <source>
        <strain evidence="13 14">Mgn_IPT</strain>
    </source>
</reference>
<evidence type="ECO:0000256" key="2">
    <source>
        <dbReference type="ARBA" id="ARBA00009446"/>
    </source>
</evidence>
<feature type="region of interest" description="Interaction with DNA" evidence="10">
    <location>
        <begin position="170"/>
        <end position="175"/>
    </location>
</feature>
<comment type="subunit">
    <text evidence="10">Monomer.</text>
</comment>
<dbReference type="InterPro" id="IPR023405">
    <property type="entry name" value="Topo_IA_core_domain"/>
</dbReference>
<dbReference type="STRING" id="29557.MGALLINA_04370"/>
<dbReference type="Gene3D" id="1.10.290.10">
    <property type="entry name" value="Topoisomerase I, domain 4"/>
    <property type="match status" value="1"/>
</dbReference>
<dbReference type="InterPro" id="IPR023406">
    <property type="entry name" value="Topo_IA_AS"/>
</dbReference>
<dbReference type="Gene3D" id="3.30.65.10">
    <property type="entry name" value="Bacterial Topoisomerase I, domain 1"/>
    <property type="match status" value="1"/>
</dbReference>
<dbReference type="InterPro" id="IPR013825">
    <property type="entry name" value="Topo_IA_cen_sub2"/>
</dbReference>
<dbReference type="InterPro" id="IPR000380">
    <property type="entry name" value="Topo_IA"/>
</dbReference>
<comment type="caution">
    <text evidence="10">Lacks conserved residue(s) required for the propagation of feature annotation.</text>
</comment>
<feature type="active site" description="O-(5'-phospho-DNA)-tyrosine intermediate" evidence="10">
    <location>
        <position position="301"/>
    </location>
</feature>
<comment type="caution">
    <text evidence="13">The sequence shown here is derived from an EMBL/GenBank/DDBJ whole genome shotgun (WGS) entry which is preliminary data.</text>
</comment>
<dbReference type="InterPro" id="IPR006171">
    <property type="entry name" value="TOPRIM_dom"/>
</dbReference>
<dbReference type="OrthoDB" id="9804262at2"/>
<evidence type="ECO:0000256" key="10">
    <source>
        <dbReference type="HAMAP-Rule" id="MF_00952"/>
    </source>
</evidence>
<name>A0A168RDD3_9BACT</name>
<dbReference type="GO" id="GO:0005694">
    <property type="term" value="C:chromosome"/>
    <property type="evidence" value="ECO:0007669"/>
    <property type="project" value="InterPro"/>
</dbReference>
<dbReference type="Gene3D" id="3.40.50.140">
    <property type="match status" value="1"/>
</dbReference>
<dbReference type="EC" id="5.6.2.1" evidence="10"/>
<accession>A0A168RDD3</accession>
<dbReference type="PRINTS" id="PR00417">
    <property type="entry name" value="PRTPISMRASEI"/>
</dbReference>
<keyword evidence="5" id="KW-0862">Zinc</keyword>
<dbReference type="PANTHER" id="PTHR42785:SF1">
    <property type="entry name" value="DNA TOPOISOMERASE"/>
    <property type="match status" value="1"/>
</dbReference>
<dbReference type="SUPFAM" id="SSF56712">
    <property type="entry name" value="Prokaryotic type I DNA topoisomerase"/>
    <property type="match status" value="1"/>
</dbReference>
<dbReference type="RefSeq" id="WP_063626216.1">
    <property type="nucleotide sequence ID" value="NZ_LVLH01000035.1"/>
</dbReference>
<evidence type="ECO:0000256" key="7">
    <source>
        <dbReference type="ARBA" id="ARBA00023029"/>
    </source>
</evidence>
<evidence type="ECO:0000256" key="3">
    <source>
        <dbReference type="ARBA" id="ARBA00022723"/>
    </source>
</evidence>
<dbReference type="GO" id="GO:0003677">
    <property type="term" value="F:DNA binding"/>
    <property type="evidence" value="ECO:0007669"/>
    <property type="project" value="UniProtKB-KW"/>
</dbReference>
<dbReference type="Gene3D" id="2.70.20.10">
    <property type="entry name" value="Topoisomerase I, domain 3"/>
    <property type="match status" value="1"/>
</dbReference>
<dbReference type="GO" id="GO:0008270">
    <property type="term" value="F:zinc ion binding"/>
    <property type="evidence" value="ECO:0007669"/>
    <property type="project" value="UniProtKB-KW"/>
</dbReference>
<evidence type="ECO:0000256" key="5">
    <source>
        <dbReference type="ARBA" id="ARBA00022833"/>
    </source>
</evidence>
<protein>
    <recommendedName>
        <fullName evidence="10">DNA topoisomerase 1</fullName>
        <ecNumber evidence="10">5.6.2.1</ecNumber>
    </recommendedName>
    <alternativeName>
        <fullName evidence="10">DNA topoisomerase I</fullName>
    </alternativeName>
</protein>
<feature type="site" description="Interaction with DNA" evidence="10">
    <location>
        <position position="32"/>
    </location>
</feature>
<dbReference type="HAMAP" id="MF_00952">
    <property type="entry name" value="Topoisom_1_prok"/>
    <property type="match status" value="1"/>
</dbReference>
<evidence type="ECO:0000313" key="14">
    <source>
        <dbReference type="Proteomes" id="UP000076983"/>
    </source>
</evidence>
<dbReference type="SMART" id="SM00436">
    <property type="entry name" value="TOP1Bc"/>
    <property type="match status" value="1"/>
</dbReference>
<keyword evidence="3" id="KW-0479">Metal-binding</keyword>